<dbReference type="EMBL" id="KV748602">
    <property type="protein sequence ID" value="OCL14194.1"/>
    <property type="molecule type" value="Genomic_DNA"/>
</dbReference>
<evidence type="ECO:0000313" key="8">
    <source>
        <dbReference type="Proteomes" id="UP000250140"/>
    </source>
</evidence>
<evidence type="ECO:0000256" key="3">
    <source>
        <dbReference type="ARBA" id="ARBA00022525"/>
    </source>
</evidence>
<dbReference type="InterPro" id="IPR005103">
    <property type="entry name" value="AA9_LPMO"/>
</dbReference>
<comment type="subcellular location">
    <subcellularLocation>
        <location evidence="2">Secreted</location>
    </subcellularLocation>
</comment>
<evidence type="ECO:0000256" key="4">
    <source>
        <dbReference type="ARBA" id="ARBA00023157"/>
    </source>
</evidence>
<dbReference type="AlphaFoldDB" id="A0A8E2JYT6"/>
<comment type="cofactor">
    <cofactor evidence="1">
        <name>Cu(2+)</name>
        <dbReference type="ChEBI" id="CHEBI:29036"/>
    </cofactor>
</comment>
<dbReference type="PANTHER" id="PTHR33353">
    <property type="entry name" value="PUTATIVE (AFU_ORTHOLOGUE AFUA_1G12560)-RELATED"/>
    <property type="match status" value="1"/>
</dbReference>
<feature type="domain" description="Auxiliary Activity family 9 catalytic" evidence="6">
    <location>
        <begin position="22"/>
        <end position="245"/>
    </location>
</feature>
<evidence type="ECO:0000256" key="1">
    <source>
        <dbReference type="ARBA" id="ARBA00001973"/>
    </source>
</evidence>
<feature type="signal peptide" evidence="5">
    <location>
        <begin position="1"/>
        <end position="21"/>
    </location>
</feature>
<feature type="chain" id="PRO_5034291688" evidence="5">
    <location>
        <begin position="22"/>
        <end position="273"/>
    </location>
</feature>
<sequence length="273" mass="29230">MAALTVFSFLFLSLITPFTSAHGRIAYILADGKNYTGFDPALAVANITTPPLAAWSADNLGNIYVVPSLFNTTNITCHLNAEPGQAYVSIESGHNVTLVWNTWPTSHVGPVLTYLAACNGSCTTVDKTKLEFVKIDELGWLNSSDPRGIQLGGTWASDVLIADDFTWTVQIPANLQPGGYVLRHEIIALHVANITNEAQAYPQCVNLMVGTGEASGEAEGITGGEPAPDFYSMYGPGILVDVHHKLTGYSIPGPKMWSRAKHLRQAAQAMPSG</sequence>
<dbReference type="GO" id="GO:0004497">
    <property type="term" value="F:monooxygenase activity"/>
    <property type="evidence" value="ECO:0007669"/>
    <property type="project" value="UniProtKB-KW"/>
</dbReference>
<organism evidence="7 8">
    <name type="scientific">Glonium stellatum</name>
    <dbReference type="NCBI Taxonomy" id="574774"/>
    <lineage>
        <taxon>Eukaryota</taxon>
        <taxon>Fungi</taxon>
        <taxon>Dikarya</taxon>
        <taxon>Ascomycota</taxon>
        <taxon>Pezizomycotina</taxon>
        <taxon>Dothideomycetes</taxon>
        <taxon>Pleosporomycetidae</taxon>
        <taxon>Gloniales</taxon>
        <taxon>Gloniaceae</taxon>
        <taxon>Glonium</taxon>
    </lineage>
</organism>
<evidence type="ECO:0000256" key="5">
    <source>
        <dbReference type="SAM" id="SignalP"/>
    </source>
</evidence>
<keyword evidence="7" id="KW-0560">Oxidoreductase</keyword>
<dbReference type="Proteomes" id="UP000250140">
    <property type="component" value="Unassembled WGS sequence"/>
</dbReference>
<accession>A0A8E2JYT6</accession>
<dbReference type="GO" id="GO:0005576">
    <property type="term" value="C:extracellular region"/>
    <property type="evidence" value="ECO:0007669"/>
    <property type="project" value="UniProtKB-SubCell"/>
</dbReference>
<keyword evidence="5" id="KW-0732">Signal</keyword>
<evidence type="ECO:0000256" key="2">
    <source>
        <dbReference type="ARBA" id="ARBA00004613"/>
    </source>
</evidence>
<dbReference type="Pfam" id="PF03443">
    <property type="entry name" value="AA9"/>
    <property type="match status" value="1"/>
</dbReference>
<keyword evidence="4" id="KW-1015">Disulfide bond</keyword>
<name>A0A8E2JYT6_9PEZI</name>
<proteinExistence type="predicted"/>
<gene>
    <name evidence="7" type="ORF">AOQ84DRAFT_407813</name>
</gene>
<reference evidence="7 8" key="1">
    <citation type="journal article" date="2016" name="Nat. Commun.">
        <title>Ectomycorrhizal ecology is imprinted in the genome of the dominant symbiotic fungus Cenococcum geophilum.</title>
        <authorList>
            <consortium name="DOE Joint Genome Institute"/>
            <person name="Peter M."/>
            <person name="Kohler A."/>
            <person name="Ohm R.A."/>
            <person name="Kuo A."/>
            <person name="Krutzmann J."/>
            <person name="Morin E."/>
            <person name="Arend M."/>
            <person name="Barry K.W."/>
            <person name="Binder M."/>
            <person name="Choi C."/>
            <person name="Clum A."/>
            <person name="Copeland A."/>
            <person name="Grisel N."/>
            <person name="Haridas S."/>
            <person name="Kipfer T."/>
            <person name="LaButti K."/>
            <person name="Lindquist E."/>
            <person name="Lipzen A."/>
            <person name="Maire R."/>
            <person name="Meier B."/>
            <person name="Mihaltcheva S."/>
            <person name="Molinier V."/>
            <person name="Murat C."/>
            <person name="Poggeler S."/>
            <person name="Quandt C.A."/>
            <person name="Sperisen C."/>
            <person name="Tritt A."/>
            <person name="Tisserant E."/>
            <person name="Crous P.W."/>
            <person name="Henrissat B."/>
            <person name="Nehls U."/>
            <person name="Egli S."/>
            <person name="Spatafora J.W."/>
            <person name="Grigoriev I.V."/>
            <person name="Martin F.M."/>
        </authorList>
    </citation>
    <scope>NUCLEOTIDE SEQUENCE [LARGE SCALE GENOMIC DNA]</scope>
    <source>
        <strain evidence="7 8">CBS 207.34</strain>
    </source>
</reference>
<dbReference type="InterPro" id="IPR049892">
    <property type="entry name" value="AA9"/>
</dbReference>
<evidence type="ECO:0000313" key="7">
    <source>
        <dbReference type="EMBL" id="OCL14194.1"/>
    </source>
</evidence>
<keyword evidence="3" id="KW-0964">Secreted</keyword>
<dbReference type="PANTHER" id="PTHR33353:SF34">
    <property type="entry name" value="ENDO-BETA-1,4-GLUCANASE D"/>
    <property type="match status" value="1"/>
</dbReference>
<dbReference type="Gene3D" id="2.70.50.70">
    <property type="match status" value="1"/>
</dbReference>
<dbReference type="OrthoDB" id="4849160at2759"/>
<keyword evidence="8" id="KW-1185">Reference proteome</keyword>
<protein>
    <submittedName>
        <fullName evidence="7">Lytic polysaccharide monooxygenase</fullName>
    </submittedName>
</protein>
<dbReference type="CDD" id="cd21175">
    <property type="entry name" value="LPMO_AA9"/>
    <property type="match status" value="1"/>
</dbReference>
<evidence type="ECO:0000259" key="6">
    <source>
        <dbReference type="Pfam" id="PF03443"/>
    </source>
</evidence>
<keyword evidence="7" id="KW-0503">Monooxygenase</keyword>